<proteinExistence type="predicted"/>
<sequence length="60" mass="6867">MASVFFDRKRLQKRNCSVRDGSPGDSAVDLVVRYPIPDSFELEKPLTKAEEQTRQTPIDK</sequence>
<evidence type="ECO:0000313" key="1">
    <source>
        <dbReference type="EMBL" id="EAQ77514.1"/>
    </source>
</evidence>
<dbReference type="Proteomes" id="UP000004358">
    <property type="component" value="Unassembled WGS sequence"/>
</dbReference>
<evidence type="ECO:0000313" key="2">
    <source>
        <dbReference type="Proteomes" id="UP000004358"/>
    </source>
</evidence>
<dbReference type="EMBL" id="AANZ01000032">
    <property type="protein sequence ID" value="EAQ77514.1"/>
    <property type="molecule type" value="Genomic_DNA"/>
</dbReference>
<dbReference type="HOGENOM" id="CLU_2932083_0_0_0"/>
<protein>
    <submittedName>
        <fullName evidence="1">Uncharacterized protein</fullName>
    </submittedName>
</protein>
<dbReference type="RefSeq" id="WP_002654919.1">
    <property type="nucleotide sequence ID" value="NZ_CH672377.1"/>
</dbReference>
<dbReference type="AlphaFoldDB" id="A4A154"/>
<dbReference type="STRING" id="314230.DSM3645_06624"/>
<gene>
    <name evidence="1" type="ORF">DSM3645_06624</name>
</gene>
<organism evidence="1 2">
    <name type="scientific">Blastopirellula marina DSM 3645</name>
    <dbReference type="NCBI Taxonomy" id="314230"/>
    <lineage>
        <taxon>Bacteria</taxon>
        <taxon>Pseudomonadati</taxon>
        <taxon>Planctomycetota</taxon>
        <taxon>Planctomycetia</taxon>
        <taxon>Pirellulales</taxon>
        <taxon>Pirellulaceae</taxon>
        <taxon>Blastopirellula</taxon>
    </lineage>
</organism>
<reference evidence="1 2" key="1">
    <citation type="submission" date="2006-02" db="EMBL/GenBank/DDBJ databases">
        <authorList>
            <person name="Amann R."/>
            <person name="Ferriera S."/>
            <person name="Johnson J."/>
            <person name="Kravitz S."/>
            <person name="Halpern A."/>
            <person name="Remington K."/>
            <person name="Beeson K."/>
            <person name="Tran B."/>
            <person name="Rogers Y.-H."/>
            <person name="Friedman R."/>
            <person name="Venter J.C."/>
        </authorList>
    </citation>
    <scope>NUCLEOTIDE SEQUENCE [LARGE SCALE GENOMIC DNA]</scope>
    <source>
        <strain evidence="1 2">DSM 3645</strain>
    </source>
</reference>
<accession>A4A154</accession>
<comment type="caution">
    <text evidence="1">The sequence shown here is derived from an EMBL/GenBank/DDBJ whole genome shotgun (WGS) entry which is preliminary data.</text>
</comment>
<name>A4A154_9BACT</name>